<evidence type="ECO:0000256" key="1">
    <source>
        <dbReference type="SAM" id="Phobius"/>
    </source>
</evidence>
<sequence>MCRVVGHSCPLLLSWTGPSSCVMYGYDCVFCQIKNNTRVIYAFFFSLSHSVLAVIFVIFPGGYTKQTRVKSWAIGSTFCKKLNFTSCNLCVNSLFSSILFKMNIGIKRKQKGPKLMSNANASAKLGWRDVGNRSDKK</sequence>
<reference evidence="2 3" key="1">
    <citation type="submission" date="2024-01" db="EMBL/GenBank/DDBJ databases">
        <title>The genomes of 5 underutilized Papilionoideae crops provide insights into root nodulation and disease resistanc.</title>
        <authorList>
            <person name="Jiang F."/>
        </authorList>
    </citation>
    <scope>NUCLEOTIDE SEQUENCE [LARGE SCALE GENOMIC DNA]</scope>
    <source>
        <strain evidence="2">LVBAO_FW01</strain>
        <tissue evidence="2">Leaves</tissue>
    </source>
</reference>
<dbReference type="AlphaFoldDB" id="A0AAN9Q1A6"/>
<dbReference type="Proteomes" id="UP001367508">
    <property type="component" value="Unassembled WGS sequence"/>
</dbReference>
<dbReference type="EMBL" id="JAYMYQ010000007">
    <property type="protein sequence ID" value="KAK7320615.1"/>
    <property type="molecule type" value="Genomic_DNA"/>
</dbReference>
<gene>
    <name evidence="2" type="ORF">VNO77_30253</name>
</gene>
<name>A0AAN9Q1A6_CANGL</name>
<keyword evidence="1" id="KW-1133">Transmembrane helix</keyword>
<keyword evidence="3" id="KW-1185">Reference proteome</keyword>
<feature type="transmembrane region" description="Helical" evidence="1">
    <location>
        <begin position="39"/>
        <end position="62"/>
    </location>
</feature>
<keyword evidence="1" id="KW-0472">Membrane</keyword>
<evidence type="ECO:0000313" key="2">
    <source>
        <dbReference type="EMBL" id="KAK7320615.1"/>
    </source>
</evidence>
<organism evidence="2 3">
    <name type="scientific">Canavalia gladiata</name>
    <name type="common">Sword bean</name>
    <name type="synonym">Dolichos gladiatus</name>
    <dbReference type="NCBI Taxonomy" id="3824"/>
    <lineage>
        <taxon>Eukaryota</taxon>
        <taxon>Viridiplantae</taxon>
        <taxon>Streptophyta</taxon>
        <taxon>Embryophyta</taxon>
        <taxon>Tracheophyta</taxon>
        <taxon>Spermatophyta</taxon>
        <taxon>Magnoliopsida</taxon>
        <taxon>eudicotyledons</taxon>
        <taxon>Gunneridae</taxon>
        <taxon>Pentapetalae</taxon>
        <taxon>rosids</taxon>
        <taxon>fabids</taxon>
        <taxon>Fabales</taxon>
        <taxon>Fabaceae</taxon>
        <taxon>Papilionoideae</taxon>
        <taxon>50 kb inversion clade</taxon>
        <taxon>NPAAA clade</taxon>
        <taxon>indigoferoid/millettioid clade</taxon>
        <taxon>Phaseoleae</taxon>
        <taxon>Canavalia</taxon>
    </lineage>
</organism>
<protein>
    <submittedName>
        <fullName evidence="2">Uncharacterized protein</fullName>
    </submittedName>
</protein>
<feature type="transmembrane region" description="Helical" evidence="1">
    <location>
        <begin position="82"/>
        <end position="100"/>
    </location>
</feature>
<evidence type="ECO:0000313" key="3">
    <source>
        <dbReference type="Proteomes" id="UP001367508"/>
    </source>
</evidence>
<keyword evidence="1" id="KW-0812">Transmembrane</keyword>
<proteinExistence type="predicted"/>
<comment type="caution">
    <text evidence="2">The sequence shown here is derived from an EMBL/GenBank/DDBJ whole genome shotgun (WGS) entry which is preliminary data.</text>
</comment>
<accession>A0AAN9Q1A6</accession>